<evidence type="ECO:0000256" key="3">
    <source>
        <dbReference type="ARBA" id="ARBA00023004"/>
    </source>
</evidence>
<evidence type="ECO:0000313" key="6">
    <source>
        <dbReference type="EMBL" id="MCW3477195.1"/>
    </source>
</evidence>
<keyword evidence="3" id="KW-0408">Iron</keyword>
<dbReference type="Pfam" id="PF00149">
    <property type="entry name" value="Metallophos"/>
    <property type="match status" value="1"/>
</dbReference>
<dbReference type="GO" id="GO:0004112">
    <property type="term" value="F:cyclic-nucleotide phosphodiesterase activity"/>
    <property type="evidence" value="ECO:0007669"/>
    <property type="project" value="InterPro"/>
</dbReference>
<comment type="caution">
    <text evidence="6">The sequence shown here is derived from an EMBL/GenBank/DDBJ whole genome shotgun (WGS) entry which is preliminary data.</text>
</comment>
<keyword evidence="7" id="KW-1185">Reference proteome</keyword>
<organism evidence="6 7">
    <name type="scientific">Limobrevibacterium gyesilva</name>
    <dbReference type="NCBI Taxonomy" id="2991712"/>
    <lineage>
        <taxon>Bacteria</taxon>
        <taxon>Pseudomonadati</taxon>
        <taxon>Pseudomonadota</taxon>
        <taxon>Alphaproteobacteria</taxon>
        <taxon>Acetobacterales</taxon>
        <taxon>Acetobacteraceae</taxon>
        <taxon>Limobrevibacterium</taxon>
    </lineage>
</organism>
<protein>
    <submittedName>
        <fullName evidence="6">Phosphodiesterase</fullName>
    </submittedName>
</protein>
<feature type="domain" description="Calcineurin-like phosphoesterase" evidence="5">
    <location>
        <begin position="3"/>
        <end position="199"/>
    </location>
</feature>
<dbReference type="InterPro" id="IPR050884">
    <property type="entry name" value="CNP_phosphodiesterase-III"/>
</dbReference>
<dbReference type="InterPro" id="IPR004843">
    <property type="entry name" value="Calcineurin-like_PHP"/>
</dbReference>
<dbReference type="InterPro" id="IPR026575">
    <property type="entry name" value="GpdQ/CpdA-like"/>
</dbReference>
<dbReference type="CDD" id="cd07402">
    <property type="entry name" value="MPP_GpdQ"/>
    <property type="match status" value="1"/>
</dbReference>
<dbReference type="Proteomes" id="UP001165679">
    <property type="component" value="Unassembled WGS sequence"/>
</dbReference>
<evidence type="ECO:0000256" key="4">
    <source>
        <dbReference type="ARBA" id="ARBA00025742"/>
    </source>
</evidence>
<dbReference type="InterPro" id="IPR042281">
    <property type="entry name" value="GpdQ_beta-strand"/>
</dbReference>
<evidence type="ECO:0000313" key="7">
    <source>
        <dbReference type="Proteomes" id="UP001165679"/>
    </source>
</evidence>
<keyword evidence="2" id="KW-0378">Hydrolase</keyword>
<dbReference type="PANTHER" id="PTHR42988:SF2">
    <property type="entry name" value="CYCLIC NUCLEOTIDE PHOSPHODIESTERASE CBUA0032-RELATED"/>
    <property type="match status" value="1"/>
</dbReference>
<evidence type="ECO:0000256" key="2">
    <source>
        <dbReference type="ARBA" id="ARBA00022801"/>
    </source>
</evidence>
<reference evidence="6" key="2">
    <citation type="submission" date="2022-10" db="EMBL/GenBank/DDBJ databases">
        <authorList>
            <person name="Trinh H.N."/>
        </authorList>
    </citation>
    <scope>NUCLEOTIDE SEQUENCE</scope>
    <source>
        <strain evidence="6">RN2-1</strain>
    </source>
</reference>
<evidence type="ECO:0000256" key="1">
    <source>
        <dbReference type="ARBA" id="ARBA00022723"/>
    </source>
</evidence>
<dbReference type="InterPro" id="IPR029052">
    <property type="entry name" value="Metallo-depent_PP-like"/>
</dbReference>
<evidence type="ECO:0000259" key="5">
    <source>
        <dbReference type="Pfam" id="PF00149"/>
    </source>
</evidence>
<dbReference type="GO" id="GO:0046872">
    <property type="term" value="F:metal ion binding"/>
    <property type="evidence" value="ECO:0007669"/>
    <property type="project" value="UniProtKB-KW"/>
</dbReference>
<dbReference type="Gene3D" id="3.60.21.40">
    <property type="entry name" value="GpdQ, catalytic alpha/beta sandwich domain"/>
    <property type="match status" value="1"/>
</dbReference>
<proteinExistence type="inferred from homology"/>
<dbReference type="PANTHER" id="PTHR42988">
    <property type="entry name" value="PHOSPHOHYDROLASE"/>
    <property type="match status" value="1"/>
</dbReference>
<dbReference type="AlphaFoldDB" id="A0AA41YQV9"/>
<dbReference type="SUPFAM" id="SSF56300">
    <property type="entry name" value="Metallo-dependent phosphatases"/>
    <property type="match status" value="1"/>
</dbReference>
<accession>A0AA41YQV9</accession>
<reference evidence="6" key="1">
    <citation type="submission" date="2022-09" db="EMBL/GenBank/DDBJ databases">
        <title>Rhodovastum sp. nov. RN2-1 isolated from soil in Seongnam, South Korea.</title>
        <authorList>
            <person name="Le N.T."/>
        </authorList>
    </citation>
    <scope>NUCLEOTIDE SEQUENCE</scope>
    <source>
        <strain evidence="6">RN2-1</strain>
    </source>
</reference>
<dbReference type="InterPro" id="IPR042283">
    <property type="entry name" value="GpdQ_catalytic"/>
</dbReference>
<sequence length="276" mass="30297">MILAQLTDLHCVAHGRPAMGRCETNMLTERALRAVRAFRPRPDAIVITGDLTDNGLQAEYEEVAAILARTAEAPVYVIPGNHDRREGVKAHLAHLPGVSDHPTFVQYTVENLPVRLVMLDTVVPGVGHGELCADRLAWLDTTLAEQPDRPTLIGMHHPPFTCGIRHMDRINLRDSAAFTAVIAKHRQVQRIISGHHHRPINVPVAHAIASIAPSVAHQVELDLFSSAPGQWNLEPAAFQVHVWMEEVGAIVSHTAYVENFAGPFPFLADPEYPGKA</sequence>
<keyword evidence="1" id="KW-0479">Metal-binding</keyword>
<dbReference type="Gene3D" id="3.30.750.180">
    <property type="entry name" value="GpdQ, beta-strand dimerisation domain"/>
    <property type="match status" value="1"/>
</dbReference>
<gene>
    <name evidence="6" type="ORF">OL599_21720</name>
</gene>
<dbReference type="EMBL" id="JAPDNT010000031">
    <property type="protein sequence ID" value="MCW3477195.1"/>
    <property type="molecule type" value="Genomic_DNA"/>
</dbReference>
<name>A0AA41YQV9_9PROT</name>
<dbReference type="RefSeq" id="WP_264716126.1">
    <property type="nucleotide sequence ID" value="NZ_JAPDNT010000031.1"/>
</dbReference>
<comment type="similarity">
    <text evidence="4">Belongs to the cyclic nucleotide phosphodiesterase class-III family.</text>
</comment>